<dbReference type="eggNOG" id="ENOG502RXBM">
    <property type="taxonomic scope" value="Eukaryota"/>
</dbReference>
<accession>G3UIE5</accession>
<dbReference type="Pfam" id="PF15671">
    <property type="entry name" value="PRR18"/>
    <property type="match status" value="1"/>
</dbReference>
<dbReference type="InterPro" id="IPR031369">
    <property type="entry name" value="PRR18"/>
</dbReference>
<reference evidence="1 2" key="1">
    <citation type="submission" date="2009-06" db="EMBL/GenBank/DDBJ databases">
        <title>The Genome Sequence of Loxodonta africana (African elephant).</title>
        <authorList>
            <person name="Di Palma F."/>
            <person name="Heiman D."/>
            <person name="Young S."/>
            <person name="Johnson J."/>
            <person name="Lander E.S."/>
            <person name="Lindblad-Toh K."/>
        </authorList>
    </citation>
    <scope>NUCLEOTIDE SEQUENCE [LARGE SCALE GENOMIC DNA]</scope>
    <source>
        <strain evidence="1 2">Isolate ISIS603380</strain>
    </source>
</reference>
<dbReference type="Proteomes" id="UP000007646">
    <property type="component" value="Unassembled WGS sequence"/>
</dbReference>
<dbReference type="HOGENOM" id="CLU_212399_0_0_1"/>
<reference evidence="1" key="3">
    <citation type="submission" date="2025-09" db="UniProtKB">
        <authorList>
            <consortium name="Ensembl"/>
        </authorList>
    </citation>
    <scope>IDENTIFICATION</scope>
    <source>
        <strain evidence="1">Isolate ISIS603380</strain>
    </source>
</reference>
<dbReference type="Ensembl" id="ENSLAFT00000035657.1">
    <property type="protein sequence ID" value="ENSLAFP00000027603.1"/>
    <property type="gene ID" value="ENSLAFG00000027160.1"/>
</dbReference>
<evidence type="ECO:0000313" key="2">
    <source>
        <dbReference type="Proteomes" id="UP000007646"/>
    </source>
</evidence>
<sequence>EDEAEAEAADEGLVRKCTEWLRGVETAATRDRAGRL</sequence>
<keyword evidence="2" id="KW-1185">Reference proteome</keyword>
<protein>
    <submittedName>
        <fullName evidence="1">Uncharacterized protein</fullName>
    </submittedName>
</protein>
<reference evidence="1" key="2">
    <citation type="submission" date="2025-08" db="UniProtKB">
        <authorList>
            <consortium name="Ensembl"/>
        </authorList>
    </citation>
    <scope>IDENTIFICATION</scope>
    <source>
        <strain evidence="1">Isolate ISIS603380</strain>
    </source>
</reference>
<name>G3UIE5_LOXAF</name>
<dbReference type="InParanoid" id="G3UIE5"/>
<organism evidence="1 2">
    <name type="scientific">Loxodonta africana</name>
    <name type="common">African elephant</name>
    <dbReference type="NCBI Taxonomy" id="9785"/>
    <lineage>
        <taxon>Eukaryota</taxon>
        <taxon>Metazoa</taxon>
        <taxon>Chordata</taxon>
        <taxon>Craniata</taxon>
        <taxon>Vertebrata</taxon>
        <taxon>Euteleostomi</taxon>
        <taxon>Mammalia</taxon>
        <taxon>Eutheria</taxon>
        <taxon>Afrotheria</taxon>
        <taxon>Proboscidea</taxon>
        <taxon>Elephantidae</taxon>
        <taxon>Loxodonta</taxon>
    </lineage>
</organism>
<evidence type="ECO:0000313" key="1">
    <source>
        <dbReference type="Ensembl" id="ENSLAFP00000027603.1"/>
    </source>
</evidence>
<proteinExistence type="predicted"/>
<dbReference type="AlphaFoldDB" id="G3UIE5"/>